<proteinExistence type="predicted"/>
<dbReference type="Gene3D" id="3.40.50.300">
    <property type="entry name" value="P-loop containing nucleotide triphosphate hydrolases"/>
    <property type="match status" value="2"/>
</dbReference>
<dbReference type="PROSITE" id="PS51192">
    <property type="entry name" value="HELICASE_ATP_BIND_1"/>
    <property type="match status" value="1"/>
</dbReference>
<evidence type="ECO:0000313" key="3">
    <source>
        <dbReference type="EMBL" id="CAG8908966.1"/>
    </source>
</evidence>
<protein>
    <recommendedName>
        <fullName evidence="2">Helicase ATP-binding domain-containing protein</fullName>
    </recommendedName>
</protein>
<sequence length="1148" mass="128515">MATGTSACVNLRNIKNVCLFAQNEACSSARRGLQLRLPKFSRRNIHTICSTSMPIRSSRKVRLLDPIIAGNPSALEVRQPTTGAHYSTTRPPLLESVIKKIVSNRNPPADDLQHDSQRGRHSSSKNGRILGGEHGELKKSQAVSVCEARWGFPNKSNTCISNFIPQLETRVLAQFSEDRSISANCEGHELARESSREHGSRTSLPWFEFSLKGLQEDLQKSQPDLLSDPQQSTSAQIATIQLPIQRDLLSTINEKARKVLENANRDMLSAEGFKRREDRLQPRTIPLDDPNYVAQRTAKLLQFKHKADTCHRLDFLELKRKKLELPVRHVAKQILDVINSNTYSIIDGKRGSGKTTQVPQIILEDAIDNSTGVSCRVLCVRPKESEAVNMSRQVASERFEKLGDTTCFGLPDHAPLGGSITYCSRDALLRMLKNGPASLEQFSHIILDEVHLRGFDIDAGMMLLKRFVEQRKSIGAYVPKVILMGSFPQVDSLCSYFGTRTTDDTVLPAPHVTIPMGFPVEKYYLEEVIGNIAHSLTPSILRPLLKDKATQHFLDRHFKFIEESETLETNRLRPNVVPCGLISATLLSLLSTTKTGSIVVFVPQIRYIRRVIEQITTFGPKLGFDFADKNRFRIIQLHENTTEEEEAEFDLGIPPGCRRLIISKGRSNFTIPDVRYVVDSGKSSHQKHENQEKSNNLAQDHGPAACWISQTVALQRAECAGRVQAGEYYFLGAKKCFDSLSVTSAPTTWPARSGLRQACLHFKRATSGTSLSIAEFFAQTYKPPRESVVRAAVDDLKELQVLDEQEELTALGHLLADLDMDPCFGKMVVLGIIFKCLDPMLILASLGWNALTLPAEMTGSLHSMHKLDHHIATIGTFRVVQGKLRKGELSAFKDAVPKDHMSNLYHTVTLEIKRIIKRLIAAKILPADSLYGDRGFWSSCTNLNARSRDNALIRTLLLQCLSSNLAVKPFGEENVKFKSGKTAQNVFTTSRDKSFIMVCNFRSVSASMPHRSKQTTRVNPLAACLFGNKIEQEEDAVILDSWVKIKLQTVGGTENEIAKSLVQTHRVLNEVSMFLWLFNSWANLEIPQALQTAFKILPRQGRASFGSSEEWHSSLKARKCFFNTIRNILRDILHSNRQPLGQSIRKGI</sequence>
<dbReference type="SMART" id="SM00487">
    <property type="entry name" value="DEXDc"/>
    <property type="match status" value="1"/>
</dbReference>
<name>A0A9W4KN42_9EURO</name>
<dbReference type="PANTHER" id="PTHR18934">
    <property type="entry name" value="ATP-DEPENDENT RNA HELICASE"/>
    <property type="match status" value="1"/>
</dbReference>
<feature type="domain" description="Helicase ATP-binding" evidence="2">
    <location>
        <begin position="335"/>
        <end position="505"/>
    </location>
</feature>
<keyword evidence="4" id="KW-1185">Reference proteome</keyword>
<dbReference type="SMART" id="SM00847">
    <property type="entry name" value="HA2"/>
    <property type="match status" value="1"/>
</dbReference>
<dbReference type="InterPro" id="IPR027417">
    <property type="entry name" value="P-loop_NTPase"/>
</dbReference>
<dbReference type="SUPFAM" id="SSF52540">
    <property type="entry name" value="P-loop containing nucleoside triphosphate hydrolases"/>
    <property type="match status" value="1"/>
</dbReference>
<reference evidence="3" key="1">
    <citation type="submission" date="2021-07" db="EMBL/GenBank/DDBJ databases">
        <authorList>
            <person name="Branca A.L. A."/>
        </authorList>
    </citation>
    <scope>NUCLEOTIDE SEQUENCE</scope>
</reference>
<dbReference type="InterPro" id="IPR014001">
    <property type="entry name" value="Helicase_ATP-bd"/>
</dbReference>
<dbReference type="InterPro" id="IPR007502">
    <property type="entry name" value="Helicase-assoc_dom"/>
</dbReference>
<gene>
    <name evidence="3" type="ORF">PEGY_LOCUS9753</name>
</gene>
<dbReference type="PANTHER" id="PTHR18934:SF203">
    <property type="entry name" value="ATP-DEPENDENT RNA HELICASE A"/>
    <property type="match status" value="1"/>
</dbReference>
<accession>A0A9W4KN42</accession>
<dbReference type="GO" id="GO:0003723">
    <property type="term" value="F:RNA binding"/>
    <property type="evidence" value="ECO:0007669"/>
    <property type="project" value="TreeGrafter"/>
</dbReference>
<evidence type="ECO:0000259" key="2">
    <source>
        <dbReference type="PROSITE" id="PS51192"/>
    </source>
</evidence>
<dbReference type="AlphaFoldDB" id="A0A9W4KN42"/>
<evidence type="ECO:0000256" key="1">
    <source>
        <dbReference type="SAM" id="MobiDB-lite"/>
    </source>
</evidence>
<organism evidence="3 4">
    <name type="scientific">Penicillium egyptiacum</name>
    <dbReference type="NCBI Taxonomy" id="1303716"/>
    <lineage>
        <taxon>Eukaryota</taxon>
        <taxon>Fungi</taxon>
        <taxon>Dikarya</taxon>
        <taxon>Ascomycota</taxon>
        <taxon>Pezizomycotina</taxon>
        <taxon>Eurotiomycetes</taxon>
        <taxon>Eurotiomycetidae</taxon>
        <taxon>Eurotiales</taxon>
        <taxon>Aspergillaceae</taxon>
        <taxon>Penicillium</taxon>
    </lineage>
</organism>
<dbReference type="Gene3D" id="1.20.120.1080">
    <property type="match status" value="1"/>
</dbReference>
<comment type="caution">
    <text evidence="3">The sequence shown here is derived from an EMBL/GenBank/DDBJ whole genome shotgun (WGS) entry which is preliminary data.</text>
</comment>
<dbReference type="GO" id="GO:0004386">
    <property type="term" value="F:helicase activity"/>
    <property type="evidence" value="ECO:0007669"/>
    <property type="project" value="TreeGrafter"/>
</dbReference>
<evidence type="ECO:0000313" key="4">
    <source>
        <dbReference type="Proteomes" id="UP001154252"/>
    </source>
</evidence>
<dbReference type="OrthoDB" id="5600252at2759"/>
<dbReference type="EMBL" id="CAJVRC010000897">
    <property type="protein sequence ID" value="CAG8908966.1"/>
    <property type="molecule type" value="Genomic_DNA"/>
</dbReference>
<dbReference type="Proteomes" id="UP001154252">
    <property type="component" value="Unassembled WGS sequence"/>
</dbReference>
<feature type="region of interest" description="Disordered" evidence="1">
    <location>
        <begin position="105"/>
        <end position="134"/>
    </location>
</feature>